<evidence type="ECO:0000259" key="2">
    <source>
        <dbReference type="Pfam" id="PF07859"/>
    </source>
</evidence>
<evidence type="ECO:0000256" key="1">
    <source>
        <dbReference type="SAM" id="Phobius"/>
    </source>
</evidence>
<dbReference type="GO" id="GO:0019433">
    <property type="term" value="P:triglyceride catabolic process"/>
    <property type="evidence" value="ECO:0007669"/>
    <property type="project" value="TreeGrafter"/>
</dbReference>
<proteinExistence type="predicted"/>
<dbReference type="OrthoDB" id="408631at2759"/>
<evidence type="ECO:0000313" key="4">
    <source>
        <dbReference type="Proteomes" id="UP000192578"/>
    </source>
</evidence>
<dbReference type="InterPro" id="IPR013094">
    <property type="entry name" value="AB_hydrolase_3"/>
</dbReference>
<dbReference type="GO" id="GO:0004806">
    <property type="term" value="F:triacylglycerol lipase activity"/>
    <property type="evidence" value="ECO:0007669"/>
    <property type="project" value="TreeGrafter"/>
</dbReference>
<keyword evidence="4" id="KW-1185">Reference proteome</keyword>
<gene>
    <name evidence="3" type="ORF">BV898_08965</name>
</gene>
<accession>A0A1W0WP22</accession>
<keyword evidence="1" id="KW-1133">Transmembrane helix</keyword>
<dbReference type="Proteomes" id="UP000192578">
    <property type="component" value="Unassembled WGS sequence"/>
</dbReference>
<dbReference type="GO" id="GO:0005829">
    <property type="term" value="C:cytosol"/>
    <property type="evidence" value="ECO:0007669"/>
    <property type="project" value="TreeGrafter"/>
</dbReference>
<feature type="transmembrane region" description="Helical" evidence="1">
    <location>
        <begin position="48"/>
        <end position="67"/>
    </location>
</feature>
<keyword evidence="1" id="KW-0472">Membrane</keyword>
<dbReference type="GO" id="GO:0004771">
    <property type="term" value="F:sterol ester esterase activity"/>
    <property type="evidence" value="ECO:0007669"/>
    <property type="project" value="TreeGrafter"/>
</dbReference>
<feature type="domain" description="Alpha/beta hydrolase fold-3" evidence="2">
    <location>
        <begin position="165"/>
        <end position="308"/>
    </location>
</feature>
<dbReference type="Gene3D" id="3.40.50.1820">
    <property type="entry name" value="alpha/beta hydrolase"/>
    <property type="match status" value="1"/>
</dbReference>
<dbReference type="Pfam" id="PF07859">
    <property type="entry name" value="Abhydrolase_3"/>
    <property type="match status" value="2"/>
</dbReference>
<reference evidence="4" key="1">
    <citation type="submission" date="2017-01" db="EMBL/GenBank/DDBJ databases">
        <title>Comparative genomics of anhydrobiosis in the tardigrade Hypsibius dujardini.</title>
        <authorList>
            <person name="Yoshida Y."/>
            <person name="Koutsovoulos G."/>
            <person name="Laetsch D."/>
            <person name="Stevens L."/>
            <person name="Kumar S."/>
            <person name="Horikawa D."/>
            <person name="Ishino K."/>
            <person name="Komine S."/>
            <person name="Tomita M."/>
            <person name="Blaxter M."/>
            <person name="Arakawa K."/>
        </authorList>
    </citation>
    <scope>NUCLEOTIDE SEQUENCE [LARGE SCALE GENOMIC DNA]</scope>
    <source>
        <strain evidence="4">Z151</strain>
    </source>
</reference>
<comment type="caution">
    <text evidence="3">The sequence shown here is derived from an EMBL/GenBank/DDBJ whole genome shotgun (WGS) entry which is preliminary data.</text>
</comment>
<dbReference type="SUPFAM" id="SSF53474">
    <property type="entry name" value="alpha/beta-Hydrolases"/>
    <property type="match status" value="1"/>
</dbReference>
<keyword evidence="1" id="KW-0812">Transmembrane</keyword>
<sequence length="442" mass="50026">MPTLEDFWPTRAAVSSTSWRDSDYFISAKEYVEEAVNFVKSDRFMRGVVIGTGVVLAAGSVAASYLWTSVPDGMYPEDRWAVRRIYARNQWAGLLAKIGVKLGLGKPWDLHRRFRDPPIVKPKRTNTNIFVEHLQFDGVSVVLYRKNLYNLRASSNDLADSRPAIVHIYGGGWCFSTSETYEAHHRLLTEKLNAAILTIDYRKSPEHPFPAGFNDCYNAIRYFYEHAEEFGVDPARISILADSAGGNIAAGVTLKIRDEALGLTLKSQLLIYPCTQFMNFRTNSYLSTVPLLQAEQMAMFAALYAGEKPPKIAAGMLQNYHFSKDFQENPGWQALKRYAHHVTIFEAIATDYLAFQRKALNPYMCPLMAANLKGLPPTLVMICQFDVLKDDALAFMDRLQFDGVPVGLKVYPGPHGTFRSFEELKVGREMMHDVIEYFRGHM</sequence>
<evidence type="ECO:0000313" key="3">
    <source>
        <dbReference type="EMBL" id="OQV16960.1"/>
    </source>
</evidence>
<dbReference type="AlphaFoldDB" id="A0A1W0WP22"/>
<dbReference type="PANTHER" id="PTHR23025">
    <property type="entry name" value="TRIACYLGLYCEROL LIPASE"/>
    <property type="match status" value="1"/>
</dbReference>
<organism evidence="3 4">
    <name type="scientific">Hypsibius exemplaris</name>
    <name type="common">Freshwater tardigrade</name>
    <dbReference type="NCBI Taxonomy" id="2072580"/>
    <lineage>
        <taxon>Eukaryota</taxon>
        <taxon>Metazoa</taxon>
        <taxon>Ecdysozoa</taxon>
        <taxon>Tardigrada</taxon>
        <taxon>Eutardigrada</taxon>
        <taxon>Parachela</taxon>
        <taxon>Hypsibioidea</taxon>
        <taxon>Hypsibiidae</taxon>
        <taxon>Hypsibius</taxon>
    </lineage>
</organism>
<dbReference type="PANTHER" id="PTHR23025:SF4">
    <property type="entry name" value="ALPHA_BETA HYDROLASE FOLD-3 DOMAIN-CONTAINING PROTEIN"/>
    <property type="match status" value="1"/>
</dbReference>
<dbReference type="InterPro" id="IPR029058">
    <property type="entry name" value="AB_hydrolase_fold"/>
</dbReference>
<name>A0A1W0WP22_HYPEX</name>
<dbReference type="EMBL" id="MTYJ01000068">
    <property type="protein sequence ID" value="OQV16960.1"/>
    <property type="molecule type" value="Genomic_DNA"/>
</dbReference>
<feature type="domain" description="Alpha/beta hydrolase fold-3" evidence="2">
    <location>
        <begin position="338"/>
        <end position="413"/>
    </location>
</feature>
<protein>
    <submittedName>
        <fullName evidence="3">Arylacetamide deacetylase</fullName>
    </submittedName>
</protein>